<organism evidence="1 2">
    <name type="scientific">Malassezia cuniculi</name>
    <dbReference type="NCBI Taxonomy" id="948313"/>
    <lineage>
        <taxon>Eukaryota</taxon>
        <taxon>Fungi</taxon>
        <taxon>Dikarya</taxon>
        <taxon>Basidiomycota</taxon>
        <taxon>Ustilaginomycotina</taxon>
        <taxon>Malasseziomycetes</taxon>
        <taxon>Malasseziales</taxon>
        <taxon>Malasseziaceae</taxon>
        <taxon>Malassezia</taxon>
    </lineage>
</organism>
<evidence type="ECO:0000313" key="1">
    <source>
        <dbReference type="EMBL" id="WFD36180.1"/>
    </source>
</evidence>
<keyword evidence="2" id="KW-1185">Reference proteome</keyword>
<dbReference type="Proteomes" id="UP001219933">
    <property type="component" value="Chromosome 4"/>
</dbReference>
<evidence type="ECO:0000313" key="2">
    <source>
        <dbReference type="Proteomes" id="UP001219933"/>
    </source>
</evidence>
<dbReference type="PANTHER" id="PTHR39214:SF1">
    <property type="entry name" value="MICROBODY (PEROXISOME) BIOGENESIS PROTEIN PEROXIN 8 (EUROFUNG)"/>
    <property type="match status" value="1"/>
</dbReference>
<name>A0AAF0J7K1_9BASI</name>
<dbReference type="PANTHER" id="PTHR39214">
    <property type="entry name" value="MICROBODY (PEROXISOME) BIOGENESIS PROTEIN PEROXIN 8 (EUROFUNG)"/>
    <property type="match status" value="1"/>
</dbReference>
<dbReference type="AlphaFoldDB" id="A0AAF0J7K1"/>
<gene>
    <name evidence="1" type="ORF">MCUN1_003057</name>
</gene>
<protein>
    <submittedName>
        <fullName evidence="1">Uncharacterized protein</fullName>
    </submittedName>
</protein>
<dbReference type="EMBL" id="CP119880">
    <property type="protein sequence ID" value="WFD36180.1"/>
    <property type="molecule type" value="Genomic_DNA"/>
</dbReference>
<reference evidence="1" key="1">
    <citation type="submission" date="2023-03" db="EMBL/GenBank/DDBJ databases">
        <title>Mating type loci evolution in Malassezia.</title>
        <authorList>
            <person name="Coelho M.A."/>
        </authorList>
    </citation>
    <scope>NUCLEOTIDE SEQUENCE</scope>
    <source>
        <strain evidence="1">CBS 11721</strain>
    </source>
</reference>
<accession>A0AAF0J7K1</accession>
<sequence length="710" mass="77435">MPESDAAYQTLRRLLLSPASSTQHIALLESNAFFGSIGHYLAALSLPNVTDLTHLVVSSAALWTAPTPEKASAPTYPLVTRTVFVAQAAAFAVSERVPLIAKHAPRTAKRELRQWLRAIIAGAGIGSADAAPRTLLPQLALLTGLLQGLDAVRSTRERVSIGFGRHAYALQQHWANVFSRLLDSWSVARGTDAQWRRSAWALGSDGSRDDTPCTAVLSLAVLVAGAIADDLLHASNNETLVRMAGPVLFGIYGNVEGMFDDLQSADVVSVSATSRCSVWVNDVQTHPLYPKLGPLSRLVGGALRRCTETLSPEALDELCFGHAGPLAALQATALHLDNSWSKSALAGRSEDQIEMSSRRTTTLIWQTFKTLLFSVTMVYDALVEGIVDQLPSPTVTYAARGTEPSTSNIPLTYLTALRSVLETFMHLYFVTSSFGLDGFEAYRKVFFACLDVLGRDGRASIGTLEDLVAQRGGTRPVPAAEASFSERMRTTYYLLVAEQLVADVPDQIIEHQVLPVCVPYLEDPRYQDTFESAHTVVLALFAARKACSYELAPFYVDLLLSSYPERLSESQLETALTTVVSSLSETSDAAAWWVIEQLHDTLDDLRITPPPPGKHTSIDLVIGRCMAALLAHVNLVLFRSLLTRVHALIVTHAPGSRERTILVEKTFEALGELNAATREEGMRWWLKHCKDFTGHDAVDEKAVSTTTQVQ</sequence>
<dbReference type="InterPro" id="IPR055334">
    <property type="entry name" value="PEX8-like"/>
</dbReference>
<proteinExistence type="predicted"/>